<comment type="function">
    <text evidence="11">Catalyzes the oxidation of L-aspartate to iminoaspartate.</text>
</comment>
<evidence type="ECO:0000313" key="14">
    <source>
        <dbReference type="Proteomes" id="UP000824264"/>
    </source>
</evidence>
<comment type="catalytic activity">
    <reaction evidence="9">
        <text>L-aspartate + O2 = iminosuccinate + H2O2</text>
        <dbReference type="Rhea" id="RHEA:25876"/>
        <dbReference type="ChEBI" id="CHEBI:15379"/>
        <dbReference type="ChEBI" id="CHEBI:16240"/>
        <dbReference type="ChEBI" id="CHEBI:29991"/>
        <dbReference type="ChEBI" id="CHEBI:77875"/>
        <dbReference type="EC" id="1.4.3.16"/>
    </reaction>
    <physiologicalReaction direction="left-to-right" evidence="9">
        <dbReference type="Rhea" id="RHEA:25877"/>
    </physiologicalReaction>
</comment>
<evidence type="ECO:0000256" key="4">
    <source>
        <dbReference type="ARBA" id="ARBA00012173"/>
    </source>
</evidence>
<organism evidence="13 14">
    <name type="scientific">Candidatus Bilophila faecipullorum</name>
    <dbReference type="NCBI Taxonomy" id="2838482"/>
    <lineage>
        <taxon>Bacteria</taxon>
        <taxon>Pseudomonadati</taxon>
        <taxon>Thermodesulfobacteriota</taxon>
        <taxon>Desulfovibrionia</taxon>
        <taxon>Desulfovibrionales</taxon>
        <taxon>Desulfovibrionaceae</taxon>
        <taxon>Bilophila</taxon>
    </lineage>
</organism>
<evidence type="ECO:0000256" key="1">
    <source>
        <dbReference type="ARBA" id="ARBA00001974"/>
    </source>
</evidence>
<keyword evidence="6 11" id="KW-0662">Pyridine nucleotide biosynthesis</keyword>
<dbReference type="GO" id="GO:0008734">
    <property type="term" value="F:L-aspartate oxidase activity"/>
    <property type="evidence" value="ECO:0007669"/>
    <property type="project" value="UniProtKB-UniRule"/>
</dbReference>
<accession>A0A9D1U9I1</accession>
<name>A0A9D1U9I1_9BACT</name>
<dbReference type="EMBL" id="DXGI01000127">
    <property type="protein sequence ID" value="HIW78210.1"/>
    <property type="molecule type" value="Genomic_DNA"/>
</dbReference>
<comment type="pathway">
    <text evidence="2 11">Cofactor biosynthesis; NAD(+) biosynthesis; iminoaspartate from L-aspartate (oxidase route): step 1/1.</text>
</comment>
<evidence type="ECO:0000256" key="8">
    <source>
        <dbReference type="ARBA" id="ARBA00023002"/>
    </source>
</evidence>
<evidence type="ECO:0000256" key="5">
    <source>
        <dbReference type="ARBA" id="ARBA00022630"/>
    </source>
</evidence>
<dbReference type="InterPro" id="IPR005288">
    <property type="entry name" value="NadB"/>
</dbReference>
<dbReference type="InterPro" id="IPR037099">
    <property type="entry name" value="Fum_R/Succ_DH_flav-like_C_sf"/>
</dbReference>
<dbReference type="GO" id="GO:0009435">
    <property type="term" value="P:NAD+ biosynthetic process"/>
    <property type="evidence" value="ECO:0007669"/>
    <property type="project" value="InterPro"/>
</dbReference>
<comment type="similarity">
    <text evidence="3 11">Belongs to the FAD-dependent oxidoreductase 2 family. NadB subfamily.</text>
</comment>
<dbReference type="EC" id="1.4.3.16" evidence="4 10"/>
<dbReference type="Gene3D" id="1.20.58.100">
    <property type="entry name" value="Fumarate reductase/succinate dehydrogenase flavoprotein-like, C-terminal domain"/>
    <property type="match status" value="1"/>
</dbReference>
<protein>
    <recommendedName>
        <fullName evidence="4 10">L-aspartate oxidase</fullName>
        <ecNumber evidence="4 10">1.4.3.16</ecNumber>
    </recommendedName>
</protein>
<dbReference type="PANTHER" id="PTHR42716:SF2">
    <property type="entry name" value="L-ASPARTATE OXIDASE, CHLOROPLASTIC"/>
    <property type="match status" value="1"/>
</dbReference>
<keyword evidence="7 11" id="KW-0274">FAD</keyword>
<dbReference type="NCBIfam" id="TIGR00551">
    <property type="entry name" value="nadB"/>
    <property type="match status" value="1"/>
</dbReference>
<dbReference type="Pfam" id="PF00890">
    <property type="entry name" value="FAD_binding_2"/>
    <property type="match status" value="1"/>
</dbReference>
<dbReference type="GO" id="GO:0005737">
    <property type="term" value="C:cytoplasm"/>
    <property type="evidence" value="ECO:0007669"/>
    <property type="project" value="UniProtKB-SubCell"/>
</dbReference>
<evidence type="ECO:0000256" key="11">
    <source>
        <dbReference type="RuleBase" id="RU362049"/>
    </source>
</evidence>
<proteinExistence type="inferred from homology"/>
<comment type="cofactor">
    <cofactor evidence="1 11">
        <name>FAD</name>
        <dbReference type="ChEBI" id="CHEBI:57692"/>
    </cofactor>
</comment>
<comment type="caution">
    <text evidence="13">The sequence shown here is derived from an EMBL/GenBank/DDBJ whole genome shotgun (WGS) entry which is preliminary data.</text>
</comment>
<dbReference type="InterPro" id="IPR036188">
    <property type="entry name" value="FAD/NAD-bd_sf"/>
</dbReference>
<dbReference type="Gene3D" id="3.50.50.60">
    <property type="entry name" value="FAD/NAD(P)-binding domain"/>
    <property type="match status" value="1"/>
</dbReference>
<evidence type="ECO:0000313" key="13">
    <source>
        <dbReference type="EMBL" id="HIW78210.1"/>
    </source>
</evidence>
<reference evidence="13" key="2">
    <citation type="submission" date="2021-04" db="EMBL/GenBank/DDBJ databases">
        <authorList>
            <person name="Gilroy R."/>
        </authorList>
    </citation>
    <scope>NUCLEOTIDE SEQUENCE</scope>
    <source>
        <strain evidence="13">ChiSxjej5B17-1746</strain>
    </source>
</reference>
<dbReference type="SUPFAM" id="SSF46977">
    <property type="entry name" value="Succinate dehydrogenase/fumarate reductase flavoprotein C-terminal domain"/>
    <property type="match status" value="1"/>
</dbReference>
<dbReference type="SUPFAM" id="SSF56425">
    <property type="entry name" value="Succinate dehydrogenase/fumarate reductase flavoprotein, catalytic domain"/>
    <property type="match status" value="1"/>
</dbReference>
<keyword evidence="8 11" id="KW-0560">Oxidoreductase</keyword>
<dbReference type="SUPFAM" id="SSF51905">
    <property type="entry name" value="FAD/NAD(P)-binding domain"/>
    <property type="match status" value="1"/>
</dbReference>
<evidence type="ECO:0000256" key="6">
    <source>
        <dbReference type="ARBA" id="ARBA00022642"/>
    </source>
</evidence>
<dbReference type="FunFam" id="3.90.700.10:FF:000002">
    <property type="entry name" value="L-aspartate oxidase"/>
    <property type="match status" value="1"/>
</dbReference>
<evidence type="ECO:0000259" key="12">
    <source>
        <dbReference type="Pfam" id="PF00890"/>
    </source>
</evidence>
<dbReference type="InterPro" id="IPR027477">
    <property type="entry name" value="Succ_DH/fumarate_Rdtase_cat_sf"/>
</dbReference>
<dbReference type="InterPro" id="IPR003953">
    <property type="entry name" value="FAD-dep_OxRdtase_2_FAD-bd"/>
</dbReference>
<dbReference type="PRINTS" id="PR00368">
    <property type="entry name" value="FADPNR"/>
</dbReference>
<dbReference type="Gene3D" id="3.90.700.10">
    <property type="entry name" value="Succinate dehydrogenase/fumarate reductase flavoprotein, catalytic domain"/>
    <property type="match status" value="1"/>
</dbReference>
<reference evidence="13" key="1">
    <citation type="journal article" date="2021" name="PeerJ">
        <title>Extensive microbial diversity within the chicken gut microbiome revealed by metagenomics and culture.</title>
        <authorList>
            <person name="Gilroy R."/>
            <person name="Ravi A."/>
            <person name="Getino M."/>
            <person name="Pursley I."/>
            <person name="Horton D.L."/>
            <person name="Alikhan N.F."/>
            <person name="Baker D."/>
            <person name="Gharbi K."/>
            <person name="Hall N."/>
            <person name="Watson M."/>
            <person name="Adriaenssens E.M."/>
            <person name="Foster-Nyarko E."/>
            <person name="Jarju S."/>
            <person name="Secka A."/>
            <person name="Antonio M."/>
            <person name="Oren A."/>
            <person name="Chaudhuri R.R."/>
            <person name="La Ragione R."/>
            <person name="Hildebrand F."/>
            <person name="Pallen M.J."/>
        </authorList>
    </citation>
    <scope>NUCLEOTIDE SEQUENCE</scope>
    <source>
        <strain evidence="13">ChiSxjej5B17-1746</strain>
    </source>
</reference>
<evidence type="ECO:0000256" key="9">
    <source>
        <dbReference type="ARBA" id="ARBA00048305"/>
    </source>
</evidence>
<dbReference type="AlphaFoldDB" id="A0A9D1U9I1"/>
<feature type="domain" description="FAD-dependent oxidoreductase 2 FAD-binding" evidence="12">
    <location>
        <begin position="10"/>
        <end position="394"/>
    </location>
</feature>
<keyword evidence="5 11" id="KW-0285">Flavoprotein</keyword>
<gene>
    <name evidence="13" type="primary">nadB</name>
    <name evidence="13" type="ORF">H9874_03590</name>
</gene>
<evidence type="ECO:0000256" key="2">
    <source>
        <dbReference type="ARBA" id="ARBA00004950"/>
    </source>
</evidence>
<evidence type="ECO:0000256" key="10">
    <source>
        <dbReference type="NCBIfam" id="TIGR00551"/>
    </source>
</evidence>
<evidence type="ECO:0000256" key="3">
    <source>
        <dbReference type="ARBA" id="ARBA00008562"/>
    </source>
</evidence>
<evidence type="ECO:0000256" key="7">
    <source>
        <dbReference type="ARBA" id="ARBA00022827"/>
    </source>
</evidence>
<comment type="subcellular location">
    <subcellularLocation>
        <location evidence="11">Cytoplasm</location>
    </subcellularLocation>
</comment>
<sequence>MTQQRLQTQVLVIGAGISGSTAALTLSDAGYEVTLIVPGQELDGGNSALAQGGIVYRPDGNDARALEADILVAGHRHNYLRAVRHLCEKGPEAVERILMDRAPIPFDRVDGKLDFTREGGHGKPRILHCADHTGKTIMEGLLEAVRRAPNIKILTGRTAVDLITTHHHSRVQEYRYQLDNQCLGAYVYNEYTHGVETVLADFTVLATGGVGQVYLHTTNSPACTGSGIAMAQRAGVRLDNLEYVQFHPTALYTRQSHSFLITEAMRGEGARLVNSKGEFFMKRYDARADLAPRDIVARAIMDEMLHNGEPCVFLDLANVKHDIPTRFPTIYQHCLELGIDINQKPIPVVPVAHFFCGGILVDASARTTLSRLYSVGECSCTGLHGANRLASTSLLEALLWGYSAGQNIAQRITKRGYISKRLINAIPDWESTGDERNDDPALIAQDWATIRNTMWNYVGISRTASRLHRAFDDLRALSRHLHDFYKNTAISKPIVDLFHGCQTAYSITQSALRNPRSLGCHHRIN</sequence>
<dbReference type="Proteomes" id="UP000824264">
    <property type="component" value="Unassembled WGS sequence"/>
</dbReference>
<dbReference type="PANTHER" id="PTHR42716">
    <property type="entry name" value="L-ASPARTATE OXIDASE"/>
    <property type="match status" value="1"/>
</dbReference>